<accession>A0ABM7MAQ8</accession>
<dbReference type="EMBL" id="AP024202">
    <property type="protein sequence ID" value="BCN92418.1"/>
    <property type="molecule type" value="Genomic_DNA"/>
</dbReference>
<feature type="transmembrane region" description="Helical" evidence="1">
    <location>
        <begin position="20"/>
        <end position="43"/>
    </location>
</feature>
<keyword evidence="1" id="KW-0472">Membrane</keyword>
<proteinExistence type="predicted"/>
<evidence type="ECO:0000256" key="1">
    <source>
        <dbReference type="SAM" id="Phobius"/>
    </source>
</evidence>
<keyword evidence="1" id="KW-1133">Transmembrane helix</keyword>
<keyword evidence="1" id="KW-0812">Transmembrane</keyword>
<dbReference type="RefSeq" id="WP_237262119.1">
    <property type="nucleotide sequence ID" value="NZ_AP024202.1"/>
</dbReference>
<protein>
    <recommendedName>
        <fullName evidence="4">Nitrogen fixation protein FixH</fullName>
    </recommendedName>
</protein>
<reference evidence="2" key="1">
    <citation type="journal article" date="2022" name="Arch. Microbiol.">
        <title>Thiomicrorhabdus immobilis sp. nov., a mesophilic sulfur-oxidizing bacterium isolated from sediment of a brackish lake in northern Japan.</title>
        <authorList>
            <person name="Kojima H."/>
            <person name="Mochizuki J."/>
            <person name="Kanda M."/>
            <person name="Watanabe T."/>
            <person name="Fukui M."/>
        </authorList>
    </citation>
    <scope>NUCLEOTIDE SEQUENCE</scope>
    <source>
        <strain evidence="2">Am19</strain>
    </source>
</reference>
<evidence type="ECO:0000313" key="2">
    <source>
        <dbReference type="EMBL" id="BCN92418.1"/>
    </source>
</evidence>
<evidence type="ECO:0008006" key="4">
    <source>
        <dbReference type="Google" id="ProtNLM"/>
    </source>
</evidence>
<organism evidence="2 3">
    <name type="scientific">Thiomicrorhabdus immobilis</name>
    <dbReference type="NCBI Taxonomy" id="2791037"/>
    <lineage>
        <taxon>Bacteria</taxon>
        <taxon>Pseudomonadati</taxon>
        <taxon>Pseudomonadota</taxon>
        <taxon>Gammaproteobacteria</taxon>
        <taxon>Thiotrichales</taxon>
        <taxon>Piscirickettsiaceae</taxon>
        <taxon>Thiomicrorhabdus</taxon>
    </lineage>
</organism>
<evidence type="ECO:0000313" key="3">
    <source>
        <dbReference type="Proteomes" id="UP001054820"/>
    </source>
</evidence>
<name>A0ABM7MAQ8_9GAMM</name>
<dbReference type="Proteomes" id="UP001054820">
    <property type="component" value="Chromosome"/>
</dbReference>
<dbReference type="InterPro" id="IPR008620">
    <property type="entry name" value="FixH"/>
</dbReference>
<gene>
    <name evidence="2" type="ORF">THMIRHAM_02030</name>
</gene>
<keyword evidence="3" id="KW-1185">Reference proteome</keyword>
<dbReference type="Pfam" id="PF05751">
    <property type="entry name" value="FixH"/>
    <property type="match status" value="1"/>
</dbReference>
<sequence>MTDSKPDTRDWSVAWKNPFVIAWVVILVIVLSVNFFMVSMAIVTNPGLVVDDYYEQGKHMDTILAEEKRMEQIGWQLEVDLPILSEAKPDTIKLAVKDKEGNPLEVDTAILYYYRPSDRKLDGQISMNKVDGVGMYQQTISLPVKGKWDLIMEVTKGDIRFNIGRSIMVQDPE</sequence>